<evidence type="ECO:0000256" key="3">
    <source>
        <dbReference type="ARBA" id="ARBA00022777"/>
    </source>
</evidence>
<dbReference type="NCBIfam" id="NF011100">
    <property type="entry name" value="PRK14527.1"/>
    <property type="match status" value="1"/>
</dbReference>
<dbReference type="InterPro" id="IPR028587">
    <property type="entry name" value="AK2"/>
</dbReference>
<dbReference type="HAMAP" id="MF_03168">
    <property type="entry name" value="Adenylate_kinase_AK2"/>
    <property type="match status" value="1"/>
</dbReference>
<keyword evidence="5 6" id="KW-0496">Mitochondrion</keyword>
<evidence type="ECO:0000256" key="4">
    <source>
        <dbReference type="ARBA" id="ARBA00022840"/>
    </source>
</evidence>
<feature type="coiled-coil region" evidence="7">
    <location>
        <begin position="1"/>
        <end position="28"/>
    </location>
</feature>
<feature type="region of interest" description="NMPbind" evidence="6">
    <location>
        <begin position="69"/>
        <end position="98"/>
    </location>
</feature>
<dbReference type="Pfam" id="PF00406">
    <property type="entry name" value="ADK"/>
    <property type="match status" value="1"/>
</dbReference>
<dbReference type="Proteomes" id="UP000241462">
    <property type="component" value="Unassembled WGS sequence"/>
</dbReference>
<dbReference type="PROSITE" id="PS00113">
    <property type="entry name" value="ADENYLATE_KINASE"/>
    <property type="match status" value="1"/>
</dbReference>
<comment type="function">
    <text evidence="6">Catalyzes the reversible transfer of the terminal phosphate group between ATP and AMP. Plays an important role in cellular energy homeostasis and in adenine nucleotide metabolism. Adenylate kinase activity is critical for regulation of the phosphate utilization and the AMP de novo biosynthesis pathways.</text>
</comment>
<dbReference type="InterPro" id="IPR033690">
    <property type="entry name" value="Adenylat_kinase_CS"/>
</dbReference>
<evidence type="ECO:0000313" key="10">
    <source>
        <dbReference type="Proteomes" id="UP000241462"/>
    </source>
</evidence>
<dbReference type="InterPro" id="IPR027417">
    <property type="entry name" value="P-loop_NTPase"/>
</dbReference>
<dbReference type="NCBIfam" id="NF001381">
    <property type="entry name" value="PRK00279.1-3"/>
    <property type="match status" value="1"/>
</dbReference>
<evidence type="ECO:0000256" key="1">
    <source>
        <dbReference type="ARBA" id="ARBA00022679"/>
    </source>
</evidence>
<comment type="subunit">
    <text evidence="6">Monomer.</text>
</comment>
<dbReference type="AlphaFoldDB" id="A0A2T3A8E6"/>
<dbReference type="GO" id="GO:0005524">
    <property type="term" value="F:ATP binding"/>
    <property type="evidence" value="ECO:0007669"/>
    <property type="project" value="UniProtKB-KW"/>
</dbReference>
<dbReference type="FunFam" id="3.40.50.300:FF:000106">
    <property type="entry name" value="Adenylate kinase mitochondrial"/>
    <property type="match status" value="1"/>
</dbReference>
<organism evidence="9 10">
    <name type="scientific">Coniella lustricola</name>
    <dbReference type="NCBI Taxonomy" id="2025994"/>
    <lineage>
        <taxon>Eukaryota</taxon>
        <taxon>Fungi</taxon>
        <taxon>Dikarya</taxon>
        <taxon>Ascomycota</taxon>
        <taxon>Pezizomycotina</taxon>
        <taxon>Sordariomycetes</taxon>
        <taxon>Sordariomycetidae</taxon>
        <taxon>Diaporthales</taxon>
        <taxon>Schizoparmaceae</taxon>
        <taxon>Coniella</taxon>
    </lineage>
</organism>
<dbReference type="GO" id="GO:0005829">
    <property type="term" value="C:cytosol"/>
    <property type="evidence" value="ECO:0007669"/>
    <property type="project" value="UniProtKB-SubCell"/>
</dbReference>
<evidence type="ECO:0000256" key="5">
    <source>
        <dbReference type="ARBA" id="ARBA00023128"/>
    </source>
</evidence>
<dbReference type="GO" id="GO:0005758">
    <property type="term" value="C:mitochondrial intermembrane space"/>
    <property type="evidence" value="ECO:0007669"/>
    <property type="project" value="UniProtKB-SubCell"/>
</dbReference>
<dbReference type="NCBIfam" id="TIGR01351">
    <property type="entry name" value="adk"/>
    <property type="match status" value="1"/>
</dbReference>
<protein>
    <recommendedName>
        <fullName evidence="6">Adenylate kinase</fullName>
        <ecNumber evidence="6">2.7.4.3</ecNumber>
    </recommendedName>
    <alternativeName>
        <fullName evidence="6">ATP-AMP transphosphorylase</fullName>
    </alternativeName>
    <alternativeName>
        <fullName evidence="6">ATP:AMP phosphotransferase</fullName>
    </alternativeName>
    <alternativeName>
        <fullName evidence="6">Adenylate kinase cytosolic and mitochondrial</fullName>
    </alternativeName>
    <alternativeName>
        <fullName evidence="6">Adenylate monophosphate kinase</fullName>
    </alternativeName>
</protein>
<keyword evidence="7" id="KW-0175">Coiled coil</keyword>
<dbReference type="EMBL" id="KZ678440">
    <property type="protein sequence ID" value="PSR85621.1"/>
    <property type="molecule type" value="Genomic_DNA"/>
</dbReference>
<accession>A0A2T3A8E6</accession>
<proteinExistence type="inferred from homology"/>
<dbReference type="GO" id="GO:0046033">
    <property type="term" value="P:AMP metabolic process"/>
    <property type="evidence" value="ECO:0007669"/>
    <property type="project" value="UniProtKB-UniRule"/>
</dbReference>
<feature type="binding site" evidence="6">
    <location>
        <begin position="96"/>
        <end position="98"/>
    </location>
    <ligand>
        <name>AMP</name>
        <dbReference type="ChEBI" id="CHEBI:456215"/>
    </ligand>
</feature>
<feature type="binding site" evidence="6">
    <location>
        <begin position="49"/>
        <end position="54"/>
    </location>
    <ligand>
        <name>ATP</name>
        <dbReference type="ChEBI" id="CHEBI:30616"/>
    </ligand>
</feature>
<comment type="domain">
    <text evidence="6">Consists of three domains, a large central CORE domain and two small peripheral domains, NMPbind and LID, which undergo movements during catalysis. The LID domain closes over the site of phosphoryl transfer upon ATP binding. Assembling and dissambling the active center during each catalytic cycle provides an effective means to prevent ATP hydrolysis.</text>
</comment>
<evidence type="ECO:0000256" key="2">
    <source>
        <dbReference type="ARBA" id="ARBA00022741"/>
    </source>
</evidence>
<dbReference type="GO" id="GO:0006172">
    <property type="term" value="P:ADP biosynthetic process"/>
    <property type="evidence" value="ECO:0007669"/>
    <property type="project" value="UniProtKB-UniRule"/>
</dbReference>
<dbReference type="STRING" id="2025994.A0A2T3A8E6"/>
<feature type="domain" description="Adenylate kinase active site lid" evidence="8">
    <location>
        <begin position="167"/>
        <end position="202"/>
    </location>
</feature>
<evidence type="ECO:0000313" key="9">
    <source>
        <dbReference type="EMBL" id="PSR85621.1"/>
    </source>
</evidence>
<dbReference type="SUPFAM" id="SSF52540">
    <property type="entry name" value="P-loop containing nucleoside triphosphate hydrolases"/>
    <property type="match status" value="1"/>
</dbReference>
<dbReference type="Gene3D" id="3.40.50.300">
    <property type="entry name" value="P-loop containing nucleotide triphosphate hydrolases"/>
    <property type="match status" value="1"/>
</dbReference>
<feature type="binding site" evidence="6">
    <location>
        <position position="200"/>
    </location>
    <ligand>
        <name>AMP</name>
        <dbReference type="ChEBI" id="CHEBI:456215"/>
    </ligand>
</feature>
<keyword evidence="2 6" id="KW-0547">Nucleotide-binding</keyword>
<dbReference type="FunCoup" id="A0A2T3A8E6">
    <property type="interactions" value="805"/>
</dbReference>
<comment type="catalytic activity">
    <reaction evidence="6">
        <text>AMP + ATP = 2 ADP</text>
        <dbReference type="Rhea" id="RHEA:12973"/>
        <dbReference type="ChEBI" id="CHEBI:30616"/>
        <dbReference type="ChEBI" id="CHEBI:456215"/>
        <dbReference type="ChEBI" id="CHEBI:456216"/>
        <dbReference type="EC" id="2.7.4.3"/>
    </reaction>
</comment>
<dbReference type="OrthoDB" id="439792at2759"/>
<feature type="binding site" evidence="6">
    <location>
        <position position="70"/>
    </location>
    <ligand>
        <name>AMP</name>
        <dbReference type="ChEBI" id="CHEBI:456215"/>
    </ligand>
</feature>
<evidence type="ECO:0000256" key="6">
    <source>
        <dbReference type="HAMAP-Rule" id="MF_03168"/>
    </source>
</evidence>
<gene>
    <name evidence="6" type="primary">ADK1</name>
    <name evidence="9" type="ORF">BD289DRAFT_433855</name>
</gene>
<evidence type="ECO:0000259" key="8">
    <source>
        <dbReference type="Pfam" id="PF05191"/>
    </source>
</evidence>
<keyword evidence="3 6" id="KW-0418">Kinase</keyword>
<keyword evidence="10" id="KW-1185">Reference proteome</keyword>
<dbReference type="CDD" id="cd01428">
    <property type="entry name" value="ADK"/>
    <property type="match status" value="1"/>
</dbReference>
<dbReference type="GO" id="GO:0046034">
    <property type="term" value="P:ATP metabolic process"/>
    <property type="evidence" value="ECO:0007669"/>
    <property type="project" value="UniProtKB-UniRule"/>
</dbReference>
<dbReference type="NCBIfam" id="NF001380">
    <property type="entry name" value="PRK00279.1-2"/>
    <property type="match status" value="1"/>
</dbReference>
<keyword evidence="4 6" id="KW-0067">ATP-binding</keyword>
<name>A0A2T3A8E6_9PEZI</name>
<feature type="binding site" evidence="6">
    <location>
        <position position="211"/>
    </location>
    <ligand>
        <name>AMP</name>
        <dbReference type="ChEBI" id="CHEBI:456215"/>
    </ligand>
</feature>
<dbReference type="GO" id="GO:0004017">
    <property type="term" value="F:AMP kinase activity"/>
    <property type="evidence" value="ECO:0007669"/>
    <property type="project" value="UniProtKB-UniRule"/>
</dbReference>
<feature type="binding site" evidence="6">
    <location>
        <begin position="176"/>
        <end position="177"/>
    </location>
    <ligand>
        <name>ATP</name>
        <dbReference type="ChEBI" id="CHEBI:30616"/>
    </ligand>
</feature>
<sequence>MGLIEDEVKNLHAKMETLEARIKTLEQKNVGGKTLSTEQVRMILIGPPGAGKGTQAPKIKEKFSCCHLATGDMLRSQVAKKTTLGREAKKIMDQGGLVSDDIVIGMIKEELNNNHECKGGFILDGFPRTVPQAEGLDAMLKERNQTLQHAVELQIDDALLVARITGRLVHPASGRSYHTTFNPPKAPMVDDITGEPLIQRSDDNAEALKKRLDTYHKQTTPVVSYYQKTGIWKAIDASQEPSQVWKSLLTIFDGDASKAKTSGSSILSKLAGN</sequence>
<dbReference type="InterPro" id="IPR007862">
    <property type="entry name" value="Adenylate_kinase_lid-dom"/>
</dbReference>
<dbReference type="PANTHER" id="PTHR23359">
    <property type="entry name" value="NUCLEOTIDE KINASE"/>
    <property type="match status" value="1"/>
</dbReference>
<feature type="binding site" evidence="6">
    <location>
        <begin position="125"/>
        <end position="128"/>
    </location>
    <ligand>
        <name>AMP</name>
        <dbReference type="ChEBI" id="CHEBI:456215"/>
    </ligand>
</feature>
<keyword evidence="1 6" id="KW-0808">Transferase</keyword>
<dbReference type="InParanoid" id="A0A2T3A8E6"/>
<comment type="similarity">
    <text evidence="6">Belongs to the adenylate kinase family. AK2 subfamily.</text>
</comment>
<evidence type="ECO:0000256" key="7">
    <source>
        <dbReference type="SAM" id="Coils"/>
    </source>
</evidence>
<dbReference type="PRINTS" id="PR00094">
    <property type="entry name" value="ADENYLTKNASE"/>
</dbReference>
<keyword evidence="6" id="KW-0963">Cytoplasm</keyword>
<dbReference type="HAMAP" id="MF_00235">
    <property type="entry name" value="Adenylate_kinase_Adk"/>
    <property type="match status" value="1"/>
</dbReference>
<dbReference type="Pfam" id="PF05191">
    <property type="entry name" value="ADK_lid"/>
    <property type="match status" value="1"/>
</dbReference>
<feature type="binding site" evidence="6">
    <location>
        <position position="239"/>
    </location>
    <ligand>
        <name>ATP</name>
        <dbReference type="ChEBI" id="CHEBI:30616"/>
    </ligand>
</feature>
<dbReference type="InterPro" id="IPR006259">
    <property type="entry name" value="Adenyl_kin_sub"/>
</dbReference>
<dbReference type="InterPro" id="IPR000850">
    <property type="entry name" value="Adenylat/UMP-CMP_kin"/>
</dbReference>
<comment type="subcellular location">
    <subcellularLocation>
        <location evidence="6">Cytoplasm</location>
        <location evidence="6">Cytosol</location>
    </subcellularLocation>
    <subcellularLocation>
        <location evidence="6">Mitochondrion intermembrane space</location>
    </subcellularLocation>
    <text evidence="6">Predominantly mitochondrial.</text>
</comment>
<feature type="region of interest" description="LID" evidence="6">
    <location>
        <begin position="166"/>
        <end position="203"/>
    </location>
</feature>
<dbReference type="EC" id="2.7.4.3" evidence="6"/>
<feature type="binding site" evidence="6">
    <location>
        <position position="167"/>
    </location>
    <ligand>
        <name>ATP</name>
        <dbReference type="ChEBI" id="CHEBI:30616"/>
    </ligand>
</feature>
<feature type="binding site" evidence="6">
    <location>
        <position position="75"/>
    </location>
    <ligand>
        <name>AMP</name>
        <dbReference type="ChEBI" id="CHEBI:456215"/>
    </ligand>
</feature>
<feature type="binding site" evidence="6">
    <location>
        <position position="132"/>
    </location>
    <ligand>
        <name>AMP</name>
        <dbReference type="ChEBI" id="CHEBI:456215"/>
    </ligand>
</feature>
<reference evidence="9 10" key="1">
    <citation type="journal article" date="2018" name="Mycol. Prog.">
        <title>Coniella lustricola, a new species from submerged detritus.</title>
        <authorList>
            <person name="Raudabaugh D.B."/>
            <person name="Iturriaga T."/>
            <person name="Carver A."/>
            <person name="Mondo S."/>
            <person name="Pangilinan J."/>
            <person name="Lipzen A."/>
            <person name="He G."/>
            <person name="Amirebrahimi M."/>
            <person name="Grigoriev I.V."/>
            <person name="Miller A.N."/>
        </authorList>
    </citation>
    <scope>NUCLEOTIDE SEQUENCE [LARGE SCALE GENOMIC DNA]</scope>
    <source>
        <strain evidence="9 10">B22-T-1</strain>
    </source>
</reference>